<name>A0AAD1X617_EUPCR</name>
<reference evidence="2" key="1">
    <citation type="submission" date="2023-07" db="EMBL/GenBank/DDBJ databases">
        <authorList>
            <consortium name="AG Swart"/>
            <person name="Singh M."/>
            <person name="Singh A."/>
            <person name="Seah K."/>
            <person name="Emmerich C."/>
        </authorList>
    </citation>
    <scope>NUCLEOTIDE SEQUENCE</scope>
    <source>
        <strain evidence="2">DP1</strain>
    </source>
</reference>
<keyword evidence="1" id="KW-0472">Membrane</keyword>
<gene>
    <name evidence="2" type="ORF">ECRASSUSDP1_LOCUS3466</name>
</gene>
<keyword evidence="3" id="KW-1185">Reference proteome</keyword>
<feature type="transmembrane region" description="Helical" evidence="1">
    <location>
        <begin position="51"/>
        <end position="71"/>
    </location>
</feature>
<keyword evidence="1" id="KW-0812">Transmembrane</keyword>
<evidence type="ECO:0000313" key="2">
    <source>
        <dbReference type="EMBL" id="CAI2362144.1"/>
    </source>
</evidence>
<proteinExistence type="predicted"/>
<sequence length="72" mass="8371">MVHLVCSIINLNISHLIDNLVVRCTSVLVRRRVCVSILDCFNLLCLLRLEILLLLHLSLNLVLNFCFFLLFF</sequence>
<organism evidence="2 3">
    <name type="scientific">Euplotes crassus</name>
    <dbReference type="NCBI Taxonomy" id="5936"/>
    <lineage>
        <taxon>Eukaryota</taxon>
        <taxon>Sar</taxon>
        <taxon>Alveolata</taxon>
        <taxon>Ciliophora</taxon>
        <taxon>Intramacronucleata</taxon>
        <taxon>Spirotrichea</taxon>
        <taxon>Hypotrichia</taxon>
        <taxon>Euplotida</taxon>
        <taxon>Euplotidae</taxon>
        <taxon>Moneuplotes</taxon>
    </lineage>
</organism>
<comment type="caution">
    <text evidence="2">The sequence shown here is derived from an EMBL/GenBank/DDBJ whole genome shotgun (WGS) entry which is preliminary data.</text>
</comment>
<dbReference type="AlphaFoldDB" id="A0AAD1X617"/>
<evidence type="ECO:0000313" key="3">
    <source>
        <dbReference type="Proteomes" id="UP001295684"/>
    </source>
</evidence>
<dbReference type="Proteomes" id="UP001295684">
    <property type="component" value="Unassembled WGS sequence"/>
</dbReference>
<accession>A0AAD1X617</accession>
<evidence type="ECO:0000256" key="1">
    <source>
        <dbReference type="SAM" id="Phobius"/>
    </source>
</evidence>
<dbReference type="EMBL" id="CAMPGE010003315">
    <property type="protein sequence ID" value="CAI2362144.1"/>
    <property type="molecule type" value="Genomic_DNA"/>
</dbReference>
<keyword evidence="1" id="KW-1133">Transmembrane helix</keyword>
<protein>
    <submittedName>
        <fullName evidence="2">Uncharacterized protein</fullName>
    </submittedName>
</protein>